<evidence type="ECO:0000259" key="2">
    <source>
        <dbReference type="PROSITE" id="PS51485"/>
    </source>
</evidence>
<dbReference type="Pfam" id="PF02298">
    <property type="entry name" value="Cu_bind_like"/>
    <property type="match status" value="1"/>
</dbReference>
<comment type="caution">
    <text evidence="3">The sequence shown here is derived from an EMBL/GenBank/DDBJ whole genome shotgun (WGS) entry which is preliminary data.</text>
</comment>
<protein>
    <submittedName>
        <fullName evidence="3">Cucumber peeling cupredoxin-like</fullName>
    </submittedName>
</protein>
<dbReference type="EMBL" id="JAAIUW010000009">
    <property type="protein sequence ID" value="KAF7814374.1"/>
    <property type="molecule type" value="Genomic_DNA"/>
</dbReference>
<gene>
    <name evidence="3" type="ORF">G2W53_028343</name>
</gene>
<organism evidence="3 4">
    <name type="scientific">Senna tora</name>
    <dbReference type="NCBI Taxonomy" id="362788"/>
    <lineage>
        <taxon>Eukaryota</taxon>
        <taxon>Viridiplantae</taxon>
        <taxon>Streptophyta</taxon>
        <taxon>Embryophyta</taxon>
        <taxon>Tracheophyta</taxon>
        <taxon>Spermatophyta</taxon>
        <taxon>Magnoliopsida</taxon>
        <taxon>eudicotyledons</taxon>
        <taxon>Gunneridae</taxon>
        <taxon>Pentapetalae</taxon>
        <taxon>rosids</taxon>
        <taxon>fabids</taxon>
        <taxon>Fabales</taxon>
        <taxon>Fabaceae</taxon>
        <taxon>Caesalpinioideae</taxon>
        <taxon>Cassia clade</taxon>
        <taxon>Senna</taxon>
    </lineage>
</organism>
<reference evidence="3" key="1">
    <citation type="submission" date="2020-09" db="EMBL/GenBank/DDBJ databases">
        <title>Genome-Enabled Discovery of Anthraquinone Biosynthesis in Senna tora.</title>
        <authorList>
            <person name="Kang S.-H."/>
            <person name="Pandey R.P."/>
            <person name="Lee C.-M."/>
            <person name="Sim J.-S."/>
            <person name="Jeong J.-T."/>
            <person name="Choi B.-S."/>
            <person name="Jung M."/>
            <person name="Ginzburg D."/>
            <person name="Zhao K."/>
            <person name="Won S.Y."/>
            <person name="Oh T.-J."/>
            <person name="Yu Y."/>
            <person name="Kim N.-H."/>
            <person name="Lee O.R."/>
            <person name="Lee T.-H."/>
            <person name="Bashyal P."/>
            <person name="Kim T.-S."/>
            <person name="Lee W.-H."/>
            <person name="Kawkins C."/>
            <person name="Kim C.-K."/>
            <person name="Kim J.S."/>
            <person name="Ahn B.O."/>
            <person name="Rhee S.Y."/>
            <person name="Sohng J.K."/>
        </authorList>
    </citation>
    <scope>NUCLEOTIDE SEQUENCE</scope>
    <source>
        <tissue evidence="3">Leaf</tissue>
    </source>
</reference>
<evidence type="ECO:0000256" key="1">
    <source>
        <dbReference type="SAM" id="SignalP"/>
    </source>
</evidence>
<dbReference type="GO" id="GO:0005886">
    <property type="term" value="C:plasma membrane"/>
    <property type="evidence" value="ECO:0007669"/>
    <property type="project" value="TreeGrafter"/>
</dbReference>
<dbReference type="SUPFAM" id="SSF49503">
    <property type="entry name" value="Cupredoxins"/>
    <property type="match status" value="2"/>
</dbReference>
<sequence length="157" mass="17141">MGVSVNGMVAILLGMQVLLLQYCATAQTVHVVGDSIGWTVPENSDAYDNWANQNNFAVEAHTVHIVGDSIGWTVPQNTDEYENWADKNMFAVVFNFTTNAHDVVEVPEGSYDSCTSNNNITEIFTTGPTNITLSSVGKTNKQAHATIGTKRKTDFPR</sequence>
<feature type="domain" description="Phytocyanin" evidence="2">
    <location>
        <begin position="28"/>
        <end position="157"/>
    </location>
</feature>
<name>A0A834T260_9FABA</name>
<keyword evidence="4" id="KW-1185">Reference proteome</keyword>
<dbReference type="Gene3D" id="2.60.40.420">
    <property type="entry name" value="Cupredoxins - blue copper proteins"/>
    <property type="match status" value="2"/>
</dbReference>
<dbReference type="Proteomes" id="UP000634136">
    <property type="component" value="Unassembled WGS sequence"/>
</dbReference>
<dbReference type="PANTHER" id="PTHR33021">
    <property type="entry name" value="BLUE COPPER PROTEIN"/>
    <property type="match status" value="1"/>
</dbReference>
<evidence type="ECO:0000313" key="4">
    <source>
        <dbReference type="Proteomes" id="UP000634136"/>
    </source>
</evidence>
<dbReference type="OrthoDB" id="5421909at2759"/>
<dbReference type="PROSITE" id="PS51485">
    <property type="entry name" value="PHYTOCYANIN"/>
    <property type="match status" value="1"/>
</dbReference>
<proteinExistence type="predicted"/>
<keyword evidence="1" id="KW-0732">Signal</keyword>
<dbReference type="GO" id="GO:0009055">
    <property type="term" value="F:electron transfer activity"/>
    <property type="evidence" value="ECO:0007669"/>
    <property type="project" value="InterPro"/>
</dbReference>
<accession>A0A834T260</accession>
<dbReference type="InterPro" id="IPR003245">
    <property type="entry name" value="Phytocyanin_dom"/>
</dbReference>
<evidence type="ECO:0000313" key="3">
    <source>
        <dbReference type="EMBL" id="KAF7814374.1"/>
    </source>
</evidence>
<dbReference type="InterPro" id="IPR039391">
    <property type="entry name" value="Phytocyanin-like"/>
</dbReference>
<feature type="signal peptide" evidence="1">
    <location>
        <begin position="1"/>
        <end position="26"/>
    </location>
</feature>
<dbReference type="AlphaFoldDB" id="A0A834T260"/>
<dbReference type="InterPro" id="IPR008972">
    <property type="entry name" value="Cupredoxin"/>
</dbReference>
<dbReference type="PANTHER" id="PTHR33021:SF496">
    <property type="entry name" value="OS08G0482700 PROTEIN"/>
    <property type="match status" value="1"/>
</dbReference>
<feature type="chain" id="PRO_5032871832" evidence="1">
    <location>
        <begin position="27"/>
        <end position="157"/>
    </location>
</feature>